<gene>
    <name evidence="2" type="ORF">GAK29_02014</name>
</gene>
<protein>
    <recommendedName>
        <fullName evidence="1">DUF6896 domain-containing protein</fullName>
    </recommendedName>
</protein>
<dbReference type="Proteomes" id="UP000490535">
    <property type="component" value="Unassembled WGS sequence"/>
</dbReference>
<reference evidence="3" key="1">
    <citation type="journal article" date="2020" name="MBio">
        <title>Horizontal gene transfer to a defensive symbiont with a reduced genome amongst a multipartite beetle microbiome.</title>
        <authorList>
            <person name="Waterworth S.C."/>
            <person name="Florez L.V."/>
            <person name="Rees E.R."/>
            <person name="Hertweck C."/>
            <person name="Kaltenpoth M."/>
            <person name="Kwan J.C."/>
        </authorList>
    </citation>
    <scope>NUCLEOTIDE SEQUENCE [LARGE SCALE GENOMIC DNA]</scope>
</reference>
<comment type="caution">
    <text evidence="2">The sequence shown here is derived from an EMBL/GenBank/DDBJ whole genome shotgun (WGS) entry which is preliminary data.</text>
</comment>
<name>A0A833PEB6_ACIBZ</name>
<dbReference type="EMBL" id="WNDP01000042">
    <property type="protein sequence ID" value="KAF1025302.1"/>
    <property type="molecule type" value="Genomic_DNA"/>
</dbReference>
<evidence type="ECO:0000313" key="2">
    <source>
        <dbReference type="EMBL" id="KAF1025302.1"/>
    </source>
</evidence>
<sequence length="151" mass="17676">MIDLTSDVEQELLTAMDNYKAIAEVLIDKLITETDQPEKEKINAGHYYEIQDADFLNGQKMLSGDWSFFVHGEHCMFENLITGQILEVSLGNRDSIGNLDPYFFYNFLKTTFEFNRLTKYFVHPFSSTLDFFEKLERQKILTMDSGVYRKL</sequence>
<evidence type="ECO:0000313" key="3">
    <source>
        <dbReference type="Proteomes" id="UP000490535"/>
    </source>
</evidence>
<accession>A0A833PEB6</accession>
<dbReference type="Pfam" id="PF21837">
    <property type="entry name" value="DUF6896"/>
    <property type="match status" value="1"/>
</dbReference>
<dbReference type="InterPro" id="IPR054191">
    <property type="entry name" value="DUF6896"/>
</dbReference>
<proteinExistence type="predicted"/>
<evidence type="ECO:0000259" key="1">
    <source>
        <dbReference type="Pfam" id="PF21837"/>
    </source>
</evidence>
<organism evidence="2 3">
    <name type="scientific">Acinetobacter bereziniae</name>
    <name type="common">Acinetobacter genomosp. 10</name>
    <dbReference type="NCBI Taxonomy" id="106648"/>
    <lineage>
        <taxon>Bacteria</taxon>
        <taxon>Pseudomonadati</taxon>
        <taxon>Pseudomonadota</taxon>
        <taxon>Gammaproteobacteria</taxon>
        <taxon>Moraxellales</taxon>
        <taxon>Moraxellaceae</taxon>
        <taxon>Acinetobacter</taxon>
    </lineage>
</organism>
<feature type="domain" description="DUF6896" evidence="1">
    <location>
        <begin position="15"/>
        <end position="144"/>
    </location>
</feature>
<dbReference type="AlphaFoldDB" id="A0A833PEB6"/>